<keyword evidence="6 8" id="KW-0808">Transferase</keyword>
<evidence type="ECO:0000313" key="11">
    <source>
        <dbReference type="EMBL" id="MBH0115057.1"/>
    </source>
</evidence>
<evidence type="ECO:0000256" key="7">
    <source>
        <dbReference type="ARBA" id="ARBA00049112"/>
    </source>
</evidence>
<keyword evidence="8" id="KW-0448">Lipopolysaccharide biosynthesis</keyword>
<dbReference type="HAMAP" id="MF_00056">
    <property type="entry name" value="KDO8P_synth"/>
    <property type="match status" value="1"/>
</dbReference>
<comment type="pathway">
    <text evidence="3 8">Carbohydrate biosynthesis; 3-deoxy-D-manno-octulosonate biosynthesis; 3-deoxy-D-manno-octulosonate from D-ribulose 5-phosphate: step 2/3.</text>
</comment>
<dbReference type="PANTHER" id="PTHR21057">
    <property type="entry name" value="PHOSPHO-2-DEHYDRO-3-DEOXYHEPTONATE ALDOLASE"/>
    <property type="match status" value="1"/>
</dbReference>
<evidence type="ECO:0000256" key="4">
    <source>
        <dbReference type="ARBA" id="ARBA00010499"/>
    </source>
</evidence>
<evidence type="ECO:0000256" key="8">
    <source>
        <dbReference type="HAMAP-Rule" id="MF_00056"/>
    </source>
</evidence>
<evidence type="ECO:0000256" key="1">
    <source>
        <dbReference type="ARBA" id="ARBA00004496"/>
    </source>
</evidence>
<evidence type="ECO:0000256" key="6">
    <source>
        <dbReference type="ARBA" id="ARBA00022679"/>
    </source>
</evidence>
<accession>A0A931MME5</accession>
<protein>
    <recommendedName>
        <fullName evidence="8">2-dehydro-3-deoxyphosphooctonate aldolase</fullName>
        <ecNumber evidence="8">2.5.1.55</ecNumber>
    </recommendedName>
    <alternativeName>
        <fullName evidence="8">3-deoxy-D-manno-octulosonic acid 8-phosphate synthase</fullName>
    </alternativeName>
    <alternativeName>
        <fullName evidence="8">KDO-8-phosphate synthase</fullName>
        <shortName evidence="8">KDO 8-P synthase</shortName>
        <shortName evidence="8">KDOPS</shortName>
    </alternativeName>
    <alternativeName>
        <fullName evidence="8">Phospho-2-dehydro-3-deoxyoctonate aldolase</fullName>
    </alternativeName>
</protein>
<evidence type="ECO:0000256" key="9">
    <source>
        <dbReference type="SAM" id="MobiDB-lite"/>
    </source>
</evidence>
<dbReference type="GO" id="GO:0019294">
    <property type="term" value="P:keto-3-deoxy-D-manno-octulosonic acid biosynthetic process"/>
    <property type="evidence" value="ECO:0007669"/>
    <property type="project" value="UniProtKB-UniRule"/>
</dbReference>
<comment type="subcellular location">
    <subcellularLocation>
        <location evidence="1 8">Cytoplasm</location>
    </subcellularLocation>
</comment>
<dbReference type="InterPro" id="IPR013785">
    <property type="entry name" value="Aldolase_TIM"/>
</dbReference>
<sequence>MSPADPSLCATSTANPAPHGPAHPVPPPANSDSGDGGAIGEVVLDKHVRFANDAPFVLIGGVNVLEDAPSALRVAGTFAETCAALGIPFVFKASFDKANRSSMASCRGPGLDRGLEMLATIKARHAVPIVTDVHEPVQAATVAQVADIVQLPAFLARQTDLVVALARTGRIVNIKKPQFLAPHEMRHIIDKCAQAGNSRVLLCERGTAFGYNNLVVDMLGMDAMKALAPVIFDVTHALQRPGALAQGAGGRRGQVAALMRAGMGLGIAGLFLEAHPDPDRAPCDGPSALPLALLRPFLEQALAIDRLVKGFPPLDTGRQIEP</sequence>
<comment type="similarity">
    <text evidence="4 8">Belongs to the KdsA family.</text>
</comment>
<name>A0A931MME5_9SPHN</name>
<feature type="domain" description="DAHP synthetase I/KDSA" evidence="10">
    <location>
        <begin position="46"/>
        <end position="298"/>
    </location>
</feature>
<dbReference type="InterPro" id="IPR006218">
    <property type="entry name" value="DAHP1/KDSA"/>
</dbReference>
<evidence type="ECO:0000259" key="10">
    <source>
        <dbReference type="Pfam" id="PF00793"/>
    </source>
</evidence>
<dbReference type="EC" id="2.5.1.55" evidence="8"/>
<feature type="region of interest" description="Disordered" evidence="9">
    <location>
        <begin position="1"/>
        <end position="38"/>
    </location>
</feature>
<reference evidence="11" key="1">
    <citation type="submission" date="2020-11" db="EMBL/GenBank/DDBJ databases">
        <title>Novosphingobium aureum sp. nov., a marine bacterium isolated from sediment of a salt flat.</title>
        <authorList>
            <person name="Yoo Y."/>
            <person name="Kim J.-J."/>
        </authorList>
    </citation>
    <scope>NUCLEOTIDE SEQUENCE</scope>
    <source>
        <strain evidence="11">YJ-S2-02</strain>
    </source>
</reference>
<evidence type="ECO:0000313" key="12">
    <source>
        <dbReference type="Proteomes" id="UP000617634"/>
    </source>
</evidence>
<dbReference type="Pfam" id="PF00793">
    <property type="entry name" value="DAHP_synth_1"/>
    <property type="match status" value="1"/>
</dbReference>
<dbReference type="EMBL" id="JADZGI010000007">
    <property type="protein sequence ID" value="MBH0115057.1"/>
    <property type="molecule type" value="Genomic_DNA"/>
</dbReference>
<comment type="caution">
    <text evidence="11">The sequence shown here is derived from an EMBL/GenBank/DDBJ whole genome shotgun (WGS) entry which is preliminary data.</text>
</comment>
<feature type="compositionally biased region" description="Pro residues" evidence="9">
    <location>
        <begin position="18"/>
        <end position="29"/>
    </location>
</feature>
<dbReference type="AlphaFoldDB" id="A0A931MME5"/>
<comment type="catalytic activity">
    <reaction evidence="7 8">
        <text>D-arabinose 5-phosphate + phosphoenolpyruvate + H2O = 3-deoxy-alpha-D-manno-2-octulosonate-8-phosphate + phosphate</text>
        <dbReference type="Rhea" id="RHEA:14053"/>
        <dbReference type="ChEBI" id="CHEBI:15377"/>
        <dbReference type="ChEBI" id="CHEBI:43474"/>
        <dbReference type="ChEBI" id="CHEBI:57693"/>
        <dbReference type="ChEBI" id="CHEBI:58702"/>
        <dbReference type="ChEBI" id="CHEBI:85985"/>
        <dbReference type="EC" id="2.5.1.55"/>
    </reaction>
</comment>
<evidence type="ECO:0000256" key="2">
    <source>
        <dbReference type="ARBA" id="ARBA00004756"/>
    </source>
</evidence>
<proteinExistence type="inferred from homology"/>
<gene>
    <name evidence="8 11" type="primary">kdsA</name>
    <name evidence="11" type="ORF">I5E68_19105</name>
</gene>
<evidence type="ECO:0000256" key="5">
    <source>
        <dbReference type="ARBA" id="ARBA00022490"/>
    </source>
</evidence>
<dbReference type="RefSeq" id="WP_197167196.1">
    <property type="nucleotide sequence ID" value="NZ_JADZGI010000007.1"/>
</dbReference>
<dbReference type="GO" id="GO:0008676">
    <property type="term" value="F:3-deoxy-8-phosphooctulonate synthase activity"/>
    <property type="evidence" value="ECO:0007669"/>
    <property type="project" value="UniProtKB-UniRule"/>
</dbReference>
<dbReference type="SUPFAM" id="SSF51569">
    <property type="entry name" value="Aldolase"/>
    <property type="match status" value="1"/>
</dbReference>
<dbReference type="GO" id="GO:0005737">
    <property type="term" value="C:cytoplasm"/>
    <property type="evidence" value="ECO:0007669"/>
    <property type="project" value="UniProtKB-SubCell"/>
</dbReference>
<organism evidence="11 12">
    <name type="scientific">Novosphingobium aureum</name>
    <dbReference type="NCBI Taxonomy" id="2792964"/>
    <lineage>
        <taxon>Bacteria</taxon>
        <taxon>Pseudomonadati</taxon>
        <taxon>Pseudomonadota</taxon>
        <taxon>Alphaproteobacteria</taxon>
        <taxon>Sphingomonadales</taxon>
        <taxon>Sphingomonadaceae</taxon>
        <taxon>Novosphingobium</taxon>
    </lineage>
</organism>
<dbReference type="Gene3D" id="3.20.20.70">
    <property type="entry name" value="Aldolase class I"/>
    <property type="match status" value="1"/>
</dbReference>
<dbReference type="NCBIfam" id="TIGR01362">
    <property type="entry name" value="KDO8P_synth"/>
    <property type="match status" value="1"/>
</dbReference>
<evidence type="ECO:0000256" key="3">
    <source>
        <dbReference type="ARBA" id="ARBA00004845"/>
    </source>
</evidence>
<keyword evidence="12" id="KW-1185">Reference proteome</keyword>
<dbReference type="NCBIfam" id="NF003543">
    <property type="entry name" value="PRK05198.1"/>
    <property type="match status" value="1"/>
</dbReference>
<dbReference type="Proteomes" id="UP000617634">
    <property type="component" value="Unassembled WGS sequence"/>
</dbReference>
<comment type="pathway">
    <text evidence="2">Bacterial outer membrane biogenesis; lipopolysaccharide biosynthesis.</text>
</comment>
<dbReference type="InterPro" id="IPR006269">
    <property type="entry name" value="KDO8P_synthase"/>
</dbReference>
<keyword evidence="5 8" id="KW-0963">Cytoplasm</keyword>